<comment type="caution">
    <text evidence="3">The sequence shown here is derived from an EMBL/GenBank/DDBJ whole genome shotgun (WGS) entry which is preliminary data.</text>
</comment>
<keyword evidence="4" id="KW-1185">Reference proteome</keyword>
<dbReference type="PANTHER" id="PTHR36167">
    <property type="entry name" value="C2H2 FINGER DOMAIN TRANSCRIPTION FACTOR (EUROFUNG)-RELATED"/>
    <property type="match status" value="1"/>
</dbReference>
<feature type="region of interest" description="Disordered" evidence="2">
    <location>
        <begin position="1091"/>
        <end position="1138"/>
    </location>
</feature>
<feature type="region of interest" description="Disordered" evidence="2">
    <location>
        <begin position="789"/>
        <end position="819"/>
    </location>
</feature>
<feature type="compositionally biased region" description="Polar residues" evidence="2">
    <location>
        <begin position="789"/>
        <end position="798"/>
    </location>
</feature>
<feature type="compositionally biased region" description="Basic and acidic residues" evidence="2">
    <location>
        <begin position="240"/>
        <end position="258"/>
    </location>
</feature>
<dbReference type="GO" id="GO:0006355">
    <property type="term" value="P:regulation of DNA-templated transcription"/>
    <property type="evidence" value="ECO:0007669"/>
    <property type="project" value="InterPro"/>
</dbReference>
<feature type="compositionally biased region" description="Acidic residues" evidence="2">
    <location>
        <begin position="336"/>
        <end position="350"/>
    </location>
</feature>
<feature type="region of interest" description="Disordered" evidence="2">
    <location>
        <begin position="857"/>
        <end position="897"/>
    </location>
</feature>
<name>A0A9P4QXR9_9PLEO</name>
<reference evidence="3" key="1">
    <citation type="journal article" date="2020" name="Stud. Mycol.">
        <title>101 Dothideomycetes genomes: a test case for predicting lifestyles and emergence of pathogens.</title>
        <authorList>
            <person name="Haridas S."/>
            <person name="Albert R."/>
            <person name="Binder M."/>
            <person name="Bloem J."/>
            <person name="Labutti K."/>
            <person name="Salamov A."/>
            <person name="Andreopoulos B."/>
            <person name="Baker S."/>
            <person name="Barry K."/>
            <person name="Bills G."/>
            <person name="Bluhm B."/>
            <person name="Cannon C."/>
            <person name="Castanera R."/>
            <person name="Culley D."/>
            <person name="Daum C."/>
            <person name="Ezra D."/>
            <person name="Gonzalez J."/>
            <person name="Henrissat B."/>
            <person name="Kuo A."/>
            <person name="Liang C."/>
            <person name="Lipzen A."/>
            <person name="Lutzoni F."/>
            <person name="Magnuson J."/>
            <person name="Mondo S."/>
            <person name="Nolan M."/>
            <person name="Ohm R."/>
            <person name="Pangilinan J."/>
            <person name="Park H.-J."/>
            <person name="Ramirez L."/>
            <person name="Alfaro M."/>
            <person name="Sun H."/>
            <person name="Tritt A."/>
            <person name="Yoshinaga Y."/>
            <person name="Zwiers L.-H."/>
            <person name="Turgeon B."/>
            <person name="Goodwin S."/>
            <person name="Spatafora J."/>
            <person name="Crous P."/>
            <person name="Grigoriev I."/>
        </authorList>
    </citation>
    <scope>NUCLEOTIDE SEQUENCE</scope>
    <source>
        <strain evidence="3">CBS 125425</strain>
    </source>
</reference>
<feature type="coiled-coil region" evidence="1">
    <location>
        <begin position="733"/>
        <end position="781"/>
    </location>
</feature>
<feature type="coiled-coil region" evidence="1">
    <location>
        <begin position="75"/>
        <end position="102"/>
    </location>
</feature>
<feature type="compositionally biased region" description="Low complexity" evidence="2">
    <location>
        <begin position="872"/>
        <end position="884"/>
    </location>
</feature>
<dbReference type="AlphaFoldDB" id="A0A9P4QXR9"/>
<dbReference type="InterPro" id="IPR039327">
    <property type="entry name" value="CON7-like"/>
</dbReference>
<feature type="region of interest" description="Disordered" evidence="2">
    <location>
        <begin position="1172"/>
        <end position="1206"/>
    </location>
</feature>
<evidence type="ECO:0000313" key="3">
    <source>
        <dbReference type="EMBL" id="KAF2733132.1"/>
    </source>
</evidence>
<evidence type="ECO:0000256" key="2">
    <source>
        <dbReference type="SAM" id="MobiDB-lite"/>
    </source>
</evidence>
<sequence length="1206" mass="135477">MADPLSIVASAITVAATAASISKALFTIAETLKNAPREIADIAEDISIQSQSLVTLAELIEAHKTLCKPDFFHQVNNILRRFKLVEEELKKLTCNEKRLKALRWFFRKPKAKALLNKIEAIKSSLILELNIIRIAADELKRSAVKDPTPTQVNAPNKFRSVAESIVQASRQTVETARKQNEYNPTAKRRHFDHQIQRYVARSEDTATWLYRLVFAPGSFPKPGDPLTSTSDHQASVAEYDSDKGEAETSEDQSKDKSEAGSVPSGGQLIVWNESTKPRLVVNRLLYSWTNLTIAQIRASEATPPEDLWKTEVMQHMQSLLAKEDPANENTPIRDDGESEWEDEDEDEDESLFSPSDSDAGNKDAASVTNIGLNFPTPSNDGQDSNSRRSTNSVRFAEPPEPVNATRSTYPDEDLLVEYPKHTRRPAITVTHRTPPPPPPPRHYSSLSPVPGYSGPKPREGPKSDIGDGTSASHFPRPIPPQEHFGYAETIASTEAGGSSRRSSRRSADTGMRTPSNAVPSPSRHWQNRSSRGADPKTKRRSQGLSDDSTESDVSDEDISSEYPSNFVPYNIGDPYGIPQDHYHYGIPQDYYHYGIPQDYYHYPAVDPQNPFLPYHPYTGPSPNTAPPEDTQQNELASKVEKLLVGYQEEKEHRSRQTAIKLTRLEDMAKALAEQEEVKSQTDGSKEPENIDQDDRIERLSRIILHQNENHWKRLSELEEVLEEQKSKDKPQAAQQAAQEILNEMAALAKAEREMVAAEAARVKAEEERSSLEQAYEDLLKSYKEQLSQTHQSWGNQDQSKQEIGRTLGPMRRTTIATGDRQISIEEFSRDHHFRLDNMHEPSMPFILDKFLHSGESTHGEDQARINRKRRSSSFASRRSLGSSRVSTIKSETSSHSYQQIVRLPSKLSQDSPKSRQLQSSLDRSGILGAFDDSDDESGEDEVRSTVFWDSPCLASGSELLQTLSRTGWRPLYMRGSDAGQTYFLGEEPVHVNFFEPSYNPQFTPATRILANEHLLIPRAYVEEYALQQLGFQYKYMEETNNFVLDATLNYSDIDAVVNRSFQIREDNFRRLHRRSHQNNISFSDAELNDESYAPSSISPRSSGSSLFRDDSSMTSSTTAPSSVTQDDPSMIPPTSPSLIYGSARGLKSALVAEKMERKLPLEALEMMRKIDCDSQSHGKDEALNRSENQDAGWVKSPSVQASELLF</sequence>
<dbReference type="Proteomes" id="UP000799444">
    <property type="component" value="Unassembled WGS sequence"/>
</dbReference>
<feature type="compositionally biased region" description="Acidic residues" evidence="2">
    <location>
        <begin position="547"/>
        <end position="559"/>
    </location>
</feature>
<keyword evidence="1" id="KW-0175">Coiled coil</keyword>
<feature type="region of interest" description="Disordered" evidence="2">
    <location>
        <begin position="673"/>
        <end position="693"/>
    </location>
</feature>
<proteinExistence type="predicted"/>
<feature type="compositionally biased region" description="Basic and acidic residues" evidence="2">
    <location>
        <begin position="321"/>
        <end position="335"/>
    </location>
</feature>
<feature type="compositionally biased region" description="Basic and acidic residues" evidence="2">
    <location>
        <begin position="1172"/>
        <end position="1188"/>
    </location>
</feature>
<protein>
    <recommendedName>
        <fullName evidence="5">Fungal N-terminal domain-containing protein</fullName>
    </recommendedName>
</protein>
<feature type="compositionally biased region" description="Basic and acidic residues" evidence="2">
    <location>
        <begin position="456"/>
        <end position="465"/>
    </location>
</feature>
<feature type="compositionally biased region" description="Polar residues" evidence="2">
    <location>
        <begin position="1197"/>
        <end position="1206"/>
    </location>
</feature>
<feature type="region of interest" description="Disordered" evidence="2">
    <location>
        <begin position="221"/>
        <end position="268"/>
    </location>
</feature>
<dbReference type="EMBL" id="ML996166">
    <property type="protein sequence ID" value="KAF2733132.1"/>
    <property type="molecule type" value="Genomic_DNA"/>
</dbReference>
<evidence type="ECO:0008006" key="5">
    <source>
        <dbReference type="Google" id="ProtNLM"/>
    </source>
</evidence>
<feature type="compositionally biased region" description="Low complexity" evidence="2">
    <location>
        <begin position="1091"/>
        <end position="1124"/>
    </location>
</feature>
<feature type="compositionally biased region" description="Polar residues" evidence="2">
    <location>
        <begin position="366"/>
        <end position="393"/>
    </location>
</feature>
<organism evidence="3 4">
    <name type="scientific">Polyplosphaeria fusca</name>
    <dbReference type="NCBI Taxonomy" id="682080"/>
    <lineage>
        <taxon>Eukaryota</taxon>
        <taxon>Fungi</taxon>
        <taxon>Dikarya</taxon>
        <taxon>Ascomycota</taxon>
        <taxon>Pezizomycotina</taxon>
        <taxon>Dothideomycetes</taxon>
        <taxon>Pleosporomycetidae</taxon>
        <taxon>Pleosporales</taxon>
        <taxon>Tetraplosphaeriaceae</taxon>
        <taxon>Polyplosphaeria</taxon>
    </lineage>
</organism>
<feature type="compositionally biased region" description="Polar residues" evidence="2">
    <location>
        <begin position="885"/>
        <end position="897"/>
    </location>
</feature>
<dbReference type="OrthoDB" id="3045089at2759"/>
<evidence type="ECO:0000313" key="4">
    <source>
        <dbReference type="Proteomes" id="UP000799444"/>
    </source>
</evidence>
<accession>A0A9P4QXR9</accession>
<feature type="compositionally biased region" description="Polar residues" evidence="2">
    <location>
        <begin position="512"/>
        <end position="530"/>
    </location>
</feature>
<gene>
    <name evidence="3" type="ORF">EJ04DRAFT_469014</name>
</gene>
<feature type="region of interest" description="Disordered" evidence="2">
    <location>
        <begin position="319"/>
        <end position="567"/>
    </location>
</feature>
<evidence type="ECO:0000256" key="1">
    <source>
        <dbReference type="SAM" id="Coils"/>
    </source>
</evidence>
<dbReference type="PANTHER" id="PTHR36167:SF3">
    <property type="entry name" value="C2H2 FINGER DOMAIN TRANSCRIPTION FACTOR (EUROFUNG)-RELATED"/>
    <property type="match status" value="1"/>
</dbReference>
<feature type="compositionally biased region" description="Basic and acidic residues" evidence="2">
    <location>
        <begin position="675"/>
        <end position="693"/>
    </location>
</feature>